<comment type="caution">
    <text evidence="2">The sequence shown here is derived from an EMBL/GenBank/DDBJ whole genome shotgun (WGS) entry which is preliminary data.</text>
</comment>
<name>A0AAV7T5W6_PLEWA</name>
<accession>A0AAV7T5W6</accession>
<gene>
    <name evidence="2" type="ORF">NDU88_003240</name>
</gene>
<dbReference type="AlphaFoldDB" id="A0AAV7T5W6"/>
<protein>
    <submittedName>
        <fullName evidence="2">Uncharacterized protein</fullName>
    </submittedName>
</protein>
<feature type="compositionally biased region" description="Basic and acidic residues" evidence="1">
    <location>
        <begin position="114"/>
        <end position="146"/>
    </location>
</feature>
<reference evidence="2" key="1">
    <citation type="journal article" date="2022" name="bioRxiv">
        <title>Sequencing and chromosome-scale assembly of the giantPleurodeles waltlgenome.</title>
        <authorList>
            <person name="Brown T."/>
            <person name="Elewa A."/>
            <person name="Iarovenko S."/>
            <person name="Subramanian E."/>
            <person name="Araus A.J."/>
            <person name="Petzold A."/>
            <person name="Susuki M."/>
            <person name="Suzuki K.-i.T."/>
            <person name="Hayashi T."/>
            <person name="Toyoda A."/>
            <person name="Oliveira C."/>
            <person name="Osipova E."/>
            <person name="Leigh N.D."/>
            <person name="Simon A."/>
            <person name="Yun M.H."/>
        </authorList>
    </citation>
    <scope>NUCLEOTIDE SEQUENCE</scope>
    <source>
        <strain evidence="2">20211129_DDA</strain>
        <tissue evidence="2">Liver</tissue>
    </source>
</reference>
<feature type="region of interest" description="Disordered" evidence="1">
    <location>
        <begin position="112"/>
        <end position="146"/>
    </location>
</feature>
<evidence type="ECO:0000313" key="3">
    <source>
        <dbReference type="Proteomes" id="UP001066276"/>
    </source>
</evidence>
<evidence type="ECO:0000313" key="2">
    <source>
        <dbReference type="EMBL" id="KAJ1171377.1"/>
    </source>
</evidence>
<proteinExistence type="predicted"/>
<organism evidence="2 3">
    <name type="scientific">Pleurodeles waltl</name>
    <name type="common">Iberian ribbed newt</name>
    <dbReference type="NCBI Taxonomy" id="8319"/>
    <lineage>
        <taxon>Eukaryota</taxon>
        <taxon>Metazoa</taxon>
        <taxon>Chordata</taxon>
        <taxon>Craniata</taxon>
        <taxon>Vertebrata</taxon>
        <taxon>Euteleostomi</taxon>
        <taxon>Amphibia</taxon>
        <taxon>Batrachia</taxon>
        <taxon>Caudata</taxon>
        <taxon>Salamandroidea</taxon>
        <taxon>Salamandridae</taxon>
        <taxon>Pleurodelinae</taxon>
        <taxon>Pleurodeles</taxon>
    </lineage>
</organism>
<feature type="compositionally biased region" description="Basic and acidic residues" evidence="1">
    <location>
        <begin position="33"/>
        <end position="69"/>
    </location>
</feature>
<feature type="compositionally biased region" description="Basic and acidic residues" evidence="1">
    <location>
        <begin position="1"/>
        <end position="11"/>
    </location>
</feature>
<feature type="region of interest" description="Disordered" evidence="1">
    <location>
        <begin position="1"/>
        <end position="95"/>
    </location>
</feature>
<sequence length="146" mass="16276">MFRSCGGHDDSPSYQGNGDAGNRLGNPNIWVPERTEKDDGLRARRAVEGKNGDKDKEESEETGDRDRNGNNKVPLEIDGQPRAGKRAETRELRHVPGGTWLTMVRSFLKGNFYHKGESDGRREEGTDSTGRGEGKIWRGQEGEGQY</sequence>
<dbReference type="Proteomes" id="UP001066276">
    <property type="component" value="Chromosome 4_1"/>
</dbReference>
<keyword evidence="3" id="KW-1185">Reference proteome</keyword>
<dbReference type="EMBL" id="JANPWB010000007">
    <property type="protein sequence ID" value="KAJ1171377.1"/>
    <property type="molecule type" value="Genomic_DNA"/>
</dbReference>
<feature type="compositionally biased region" description="Basic and acidic residues" evidence="1">
    <location>
        <begin position="85"/>
        <end position="94"/>
    </location>
</feature>
<evidence type="ECO:0000256" key="1">
    <source>
        <dbReference type="SAM" id="MobiDB-lite"/>
    </source>
</evidence>